<feature type="transmembrane region" description="Helical" evidence="2">
    <location>
        <begin position="37"/>
        <end position="56"/>
    </location>
</feature>
<dbReference type="EMBL" id="SOAN01000003">
    <property type="protein sequence ID" value="TDS86448.1"/>
    <property type="molecule type" value="Genomic_DNA"/>
</dbReference>
<name>A0A4R7G5C5_9MICC</name>
<comment type="caution">
    <text evidence="3">The sequence shown here is derived from an EMBL/GenBank/DDBJ whole genome shotgun (WGS) entry which is preliminary data.</text>
</comment>
<accession>A0A4R7G5C5</accession>
<keyword evidence="2" id="KW-1133">Transmembrane helix</keyword>
<dbReference type="Proteomes" id="UP000294506">
    <property type="component" value="Unassembled WGS sequence"/>
</dbReference>
<keyword evidence="4" id="KW-1185">Reference proteome</keyword>
<feature type="region of interest" description="Disordered" evidence="1">
    <location>
        <begin position="74"/>
        <end position="125"/>
    </location>
</feature>
<keyword evidence="2" id="KW-0812">Transmembrane</keyword>
<gene>
    <name evidence="3" type="ORF">EV640_103138</name>
</gene>
<proteinExistence type="predicted"/>
<evidence type="ECO:0000313" key="4">
    <source>
        <dbReference type="Proteomes" id="UP000294506"/>
    </source>
</evidence>
<evidence type="ECO:0000313" key="3">
    <source>
        <dbReference type="EMBL" id="TDS86448.1"/>
    </source>
</evidence>
<dbReference type="RefSeq" id="WP_133726013.1">
    <property type="nucleotide sequence ID" value="NZ_SOAN01000003.1"/>
</dbReference>
<sequence length="166" mass="18063">MVLIPSVNNPWPGGGGGDAPELRPGLEEADITPGIEGFLFTALVVVLLIVVVRDLVKRMRRMKYRAQVEAEYGEDEAEFPGEITEAEISASQQRSRDAAAEARFGPAPTTPPTENESQPPRPLSRAPLPPLVEGLILRAVEWVSGTEYPEIPPLNVWVGCPTLSPW</sequence>
<protein>
    <submittedName>
        <fullName evidence="3">Uncharacterized protein</fullName>
    </submittedName>
</protein>
<keyword evidence="2" id="KW-0472">Membrane</keyword>
<reference evidence="3 4" key="1">
    <citation type="submission" date="2019-03" db="EMBL/GenBank/DDBJ databases">
        <title>Genomic Encyclopedia of Type Strains, Phase III (KMG-III): the genomes of soil and plant-associated and newly described type strains.</title>
        <authorList>
            <person name="Whitman W."/>
        </authorList>
    </citation>
    <scope>NUCLEOTIDE SEQUENCE [LARGE SCALE GENOMIC DNA]</scope>
    <source>
        <strain evidence="3 4">DSM 27373</strain>
    </source>
</reference>
<evidence type="ECO:0000256" key="1">
    <source>
        <dbReference type="SAM" id="MobiDB-lite"/>
    </source>
</evidence>
<dbReference type="AlphaFoldDB" id="A0A4R7G5C5"/>
<organism evidence="3 4">
    <name type="scientific">Nesterenkonia aurantiaca</name>
    <dbReference type="NCBI Taxonomy" id="1436010"/>
    <lineage>
        <taxon>Bacteria</taxon>
        <taxon>Bacillati</taxon>
        <taxon>Actinomycetota</taxon>
        <taxon>Actinomycetes</taxon>
        <taxon>Micrococcales</taxon>
        <taxon>Micrococcaceae</taxon>
        <taxon>Nesterenkonia</taxon>
    </lineage>
</organism>
<evidence type="ECO:0000256" key="2">
    <source>
        <dbReference type="SAM" id="Phobius"/>
    </source>
</evidence>